<sequence>MGYIIAGANLANAEAPRVSFRVQTAADALEKIEELERGGYRVRISSSEGDEVLIATIKARVVLEEEH</sequence>
<dbReference type="RefSeq" id="WP_230368480.1">
    <property type="nucleotide sequence ID" value="NZ_JAJALK010000031.1"/>
</dbReference>
<evidence type="ECO:0000313" key="1">
    <source>
        <dbReference type="EMBL" id="MDQ0547470.1"/>
    </source>
</evidence>
<comment type="caution">
    <text evidence="1">The sequence shown here is derived from an EMBL/GenBank/DDBJ whole genome shotgun (WGS) entry which is preliminary data.</text>
</comment>
<reference evidence="1" key="1">
    <citation type="submission" date="2023-07" db="EMBL/GenBank/DDBJ databases">
        <title>Genomic Encyclopedia of Type Strains, Phase IV (KMG-IV): sequencing the most valuable type-strain genomes for metagenomic binning, comparative biology and taxonomic classification.</title>
        <authorList>
            <person name="Goeker M."/>
        </authorList>
    </citation>
    <scope>NUCLEOTIDE SEQUENCE</scope>
    <source>
        <strain evidence="1">DSM 19569</strain>
    </source>
</reference>
<gene>
    <name evidence="1" type="ORF">QO001_006429</name>
</gene>
<proteinExistence type="predicted"/>
<protein>
    <submittedName>
        <fullName evidence="1">Uncharacterized protein</fullName>
    </submittedName>
</protein>
<dbReference type="AlphaFoldDB" id="A0AAJ1X0L8"/>
<evidence type="ECO:0000313" key="2">
    <source>
        <dbReference type="Proteomes" id="UP001223420"/>
    </source>
</evidence>
<accession>A0AAJ1X0L8</accession>
<dbReference type="Proteomes" id="UP001223420">
    <property type="component" value="Unassembled WGS sequence"/>
</dbReference>
<dbReference type="EMBL" id="JAUSWL010000027">
    <property type="protein sequence ID" value="MDQ0547470.1"/>
    <property type="molecule type" value="Genomic_DNA"/>
</dbReference>
<organism evidence="1 2">
    <name type="scientific">Methylobacterium brachiatum</name>
    <dbReference type="NCBI Taxonomy" id="269660"/>
    <lineage>
        <taxon>Bacteria</taxon>
        <taxon>Pseudomonadati</taxon>
        <taxon>Pseudomonadota</taxon>
        <taxon>Alphaproteobacteria</taxon>
        <taxon>Hyphomicrobiales</taxon>
        <taxon>Methylobacteriaceae</taxon>
        <taxon>Methylobacterium</taxon>
    </lineage>
</organism>
<name>A0AAJ1X0L8_9HYPH</name>